<keyword evidence="9" id="KW-1133">Transmembrane helix</keyword>
<dbReference type="PANTHER" id="PTHR24421">
    <property type="entry name" value="NITRATE/NITRITE SENSOR PROTEIN NARX-RELATED"/>
    <property type="match status" value="1"/>
</dbReference>
<organism evidence="12 13">
    <name type="scientific">Actinoplanes digitatis</name>
    <dbReference type="NCBI Taxonomy" id="1868"/>
    <lineage>
        <taxon>Bacteria</taxon>
        <taxon>Bacillati</taxon>
        <taxon>Actinomycetota</taxon>
        <taxon>Actinomycetes</taxon>
        <taxon>Micromonosporales</taxon>
        <taxon>Micromonosporaceae</taxon>
        <taxon>Actinoplanes</taxon>
    </lineage>
</organism>
<dbReference type="AlphaFoldDB" id="A0A7W7HTP0"/>
<sequence length="366" mass="37661">MGPHARWTDVGLGVATVAVVGAAVTANVRGDGTPAVAYLFAVGFGALMWVRRSQPVLALVASGIGLLGYYALGLPPIGLALPVGAALYSAAEAGRLRWAVGSAAALVVISSVARTLGGEDPGYLYAYELPTTVAVMAAVIVLGDGVHTRRLWRAEVGARLAEEAERRVQHERLALARDLHDVLAHTVSAVTLHADVAAEALDDGDPVAARTAIGRVRQASGGAAQELRGTLAALRSEADGVSPPLGVLARLGDLTAGAPVDLTVEGRERPLPMVVDATAYRVVQEALTNARRHAPGRAVRLTVSYRPAEIGLRIVNDTVAAPAGPHGYGLRGMRERVGLLGGSLRAGPAPDGTFEVTATLPAEAVA</sequence>
<keyword evidence="9" id="KW-0812">Transmembrane</keyword>
<comment type="caution">
    <text evidence="12">The sequence shown here is derived from an EMBL/GenBank/DDBJ whole genome shotgun (WGS) entry which is preliminary data.</text>
</comment>
<feature type="transmembrane region" description="Helical" evidence="9">
    <location>
        <begin position="57"/>
        <end position="84"/>
    </location>
</feature>
<dbReference type="PANTHER" id="PTHR24421:SF10">
    <property type="entry name" value="NITRATE_NITRITE SENSOR PROTEIN NARQ"/>
    <property type="match status" value="1"/>
</dbReference>
<dbReference type="Gene3D" id="1.20.5.1930">
    <property type="match status" value="1"/>
</dbReference>
<dbReference type="InterPro" id="IPR050482">
    <property type="entry name" value="Sensor_HK_TwoCompSys"/>
</dbReference>
<dbReference type="InterPro" id="IPR011712">
    <property type="entry name" value="Sig_transdc_His_kin_sub3_dim/P"/>
</dbReference>
<dbReference type="SUPFAM" id="SSF55874">
    <property type="entry name" value="ATPase domain of HSP90 chaperone/DNA topoisomerase II/histidine kinase"/>
    <property type="match status" value="1"/>
</dbReference>
<proteinExistence type="predicted"/>
<evidence type="ECO:0000259" key="11">
    <source>
        <dbReference type="Pfam" id="PF07730"/>
    </source>
</evidence>
<dbReference type="Pfam" id="PF07730">
    <property type="entry name" value="HisKA_3"/>
    <property type="match status" value="1"/>
</dbReference>
<evidence type="ECO:0000256" key="4">
    <source>
        <dbReference type="ARBA" id="ARBA00022679"/>
    </source>
</evidence>
<name>A0A7W7HTP0_9ACTN</name>
<evidence type="ECO:0000256" key="1">
    <source>
        <dbReference type="ARBA" id="ARBA00000085"/>
    </source>
</evidence>
<dbReference type="GO" id="GO:0016020">
    <property type="term" value="C:membrane"/>
    <property type="evidence" value="ECO:0007669"/>
    <property type="project" value="InterPro"/>
</dbReference>
<dbReference type="EMBL" id="JACHNH010000001">
    <property type="protein sequence ID" value="MBB4760561.1"/>
    <property type="molecule type" value="Genomic_DNA"/>
</dbReference>
<feature type="transmembrane region" description="Helical" evidence="9">
    <location>
        <begin position="12"/>
        <end position="28"/>
    </location>
</feature>
<comment type="catalytic activity">
    <reaction evidence="1">
        <text>ATP + protein L-histidine = ADP + protein N-phospho-L-histidine.</text>
        <dbReference type="EC" id="2.7.13.3"/>
    </reaction>
</comment>
<keyword evidence="8" id="KW-0902">Two-component regulatory system</keyword>
<evidence type="ECO:0000256" key="3">
    <source>
        <dbReference type="ARBA" id="ARBA00022553"/>
    </source>
</evidence>
<dbReference type="EC" id="2.7.13.3" evidence="2"/>
<feature type="transmembrane region" description="Helical" evidence="9">
    <location>
        <begin position="96"/>
        <end position="117"/>
    </location>
</feature>
<evidence type="ECO:0000313" key="13">
    <source>
        <dbReference type="Proteomes" id="UP000578112"/>
    </source>
</evidence>
<dbReference type="GO" id="GO:0046983">
    <property type="term" value="F:protein dimerization activity"/>
    <property type="evidence" value="ECO:0007669"/>
    <property type="project" value="InterPro"/>
</dbReference>
<keyword evidence="4" id="KW-0808">Transferase</keyword>
<evidence type="ECO:0000256" key="8">
    <source>
        <dbReference type="ARBA" id="ARBA00023012"/>
    </source>
</evidence>
<evidence type="ECO:0000256" key="5">
    <source>
        <dbReference type="ARBA" id="ARBA00022741"/>
    </source>
</evidence>
<feature type="domain" description="Signal transduction histidine kinase subgroup 3 dimerisation and phosphoacceptor" evidence="11">
    <location>
        <begin position="171"/>
        <end position="237"/>
    </location>
</feature>
<keyword evidence="3" id="KW-0597">Phosphoprotein</keyword>
<dbReference type="GO" id="GO:0005524">
    <property type="term" value="F:ATP binding"/>
    <property type="evidence" value="ECO:0007669"/>
    <property type="project" value="UniProtKB-KW"/>
</dbReference>
<keyword evidence="9" id="KW-0472">Membrane</keyword>
<evidence type="ECO:0000256" key="7">
    <source>
        <dbReference type="ARBA" id="ARBA00022840"/>
    </source>
</evidence>
<gene>
    <name evidence="12" type="ORF">BJ971_001117</name>
</gene>
<feature type="transmembrane region" description="Helical" evidence="9">
    <location>
        <begin position="123"/>
        <end position="143"/>
    </location>
</feature>
<evidence type="ECO:0000256" key="2">
    <source>
        <dbReference type="ARBA" id="ARBA00012438"/>
    </source>
</evidence>
<evidence type="ECO:0000313" key="12">
    <source>
        <dbReference type="EMBL" id="MBB4760561.1"/>
    </source>
</evidence>
<dbReference type="InterPro" id="IPR036890">
    <property type="entry name" value="HATPase_C_sf"/>
</dbReference>
<dbReference type="GO" id="GO:0000155">
    <property type="term" value="F:phosphorelay sensor kinase activity"/>
    <property type="evidence" value="ECO:0007669"/>
    <property type="project" value="InterPro"/>
</dbReference>
<evidence type="ECO:0000256" key="6">
    <source>
        <dbReference type="ARBA" id="ARBA00022777"/>
    </source>
</evidence>
<keyword evidence="5" id="KW-0547">Nucleotide-binding</keyword>
<keyword evidence="13" id="KW-1185">Reference proteome</keyword>
<feature type="domain" description="Histidine kinase/HSP90-like ATPase" evidence="10">
    <location>
        <begin position="279"/>
        <end position="363"/>
    </location>
</feature>
<keyword evidence="7" id="KW-0067">ATP-binding</keyword>
<accession>A0A7W7HTP0</accession>
<dbReference type="CDD" id="cd16917">
    <property type="entry name" value="HATPase_UhpB-NarQ-NarX-like"/>
    <property type="match status" value="1"/>
</dbReference>
<keyword evidence="6 12" id="KW-0418">Kinase</keyword>
<dbReference type="Proteomes" id="UP000578112">
    <property type="component" value="Unassembled WGS sequence"/>
</dbReference>
<evidence type="ECO:0000259" key="10">
    <source>
        <dbReference type="Pfam" id="PF02518"/>
    </source>
</evidence>
<dbReference type="Pfam" id="PF02518">
    <property type="entry name" value="HATPase_c"/>
    <property type="match status" value="1"/>
</dbReference>
<feature type="transmembrane region" description="Helical" evidence="9">
    <location>
        <begin position="35"/>
        <end position="51"/>
    </location>
</feature>
<protein>
    <recommendedName>
        <fullName evidence="2">histidine kinase</fullName>
        <ecNumber evidence="2">2.7.13.3</ecNumber>
    </recommendedName>
</protein>
<reference evidence="12 13" key="1">
    <citation type="submission" date="2020-08" db="EMBL/GenBank/DDBJ databases">
        <title>Sequencing the genomes of 1000 actinobacteria strains.</title>
        <authorList>
            <person name="Klenk H.-P."/>
        </authorList>
    </citation>
    <scope>NUCLEOTIDE SEQUENCE [LARGE SCALE GENOMIC DNA]</scope>
    <source>
        <strain evidence="12 13">DSM 43149</strain>
    </source>
</reference>
<evidence type="ECO:0000256" key="9">
    <source>
        <dbReference type="SAM" id="Phobius"/>
    </source>
</evidence>
<dbReference type="Gene3D" id="3.30.565.10">
    <property type="entry name" value="Histidine kinase-like ATPase, C-terminal domain"/>
    <property type="match status" value="1"/>
</dbReference>
<dbReference type="InterPro" id="IPR003594">
    <property type="entry name" value="HATPase_dom"/>
</dbReference>
<dbReference type="RefSeq" id="WP_184990428.1">
    <property type="nucleotide sequence ID" value="NZ_BOMK01000058.1"/>
</dbReference>